<dbReference type="Proteomes" id="UP001431783">
    <property type="component" value="Unassembled WGS sequence"/>
</dbReference>
<proteinExistence type="predicted"/>
<comment type="caution">
    <text evidence="1">The sequence shown here is derived from an EMBL/GenBank/DDBJ whole genome shotgun (WGS) entry which is preliminary data.</text>
</comment>
<evidence type="ECO:0000313" key="1">
    <source>
        <dbReference type="EMBL" id="KAK9886834.1"/>
    </source>
</evidence>
<accession>A0AAW1UUL2</accession>
<name>A0AAW1UUL2_9CUCU</name>
<organism evidence="1 2">
    <name type="scientific">Henosepilachna vigintioctopunctata</name>
    <dbReference type="NCBI Taxonomy" id="420089"/>
    <lineage>
        <taxon>Eukaryota</taxon>
        <taxon>Metazoa</taxon>
        <taxon>Ecdysozoa</taxon>
        <taxon>Arthropoda</taxon>
        <taxon>Hexapoda</taxon>
        <taxon>Insecta</taxon>
        <taxon>Pterygota</taxon>
        <taxon>Neoptera</taxon>
        <taxon>Endopterygota</taxon>
        <taxon>Coleoptera</taxon>
        <taxon>Polyphaga</taxon>
        <taxon>Cucujiformia</taxon>
        <taxon>Coccinelloidea</taxon>
        <taxon>Coccinellidae</taxon>
        <taxon>Epilachninae</taxon>
        <taxon>Epilachnini</taxon>
        <taxon>Henosepilachna</taxon>
    </lineage>
</organism>
<dbReference type="AlphaFoldDB" id="A0AAW1UUL2"/>
<dbReference type="EMBL" id="JARQZJ010000102">
    <property type="protein sequence ID" value="KAK9886834.1"/>
    <property type="molecule type" value="Genomic_DNA"/>
</dbReference>
<sequence>MPLRRGRAKAGPTSDPLTACLDANGTYICTSFNPRCFIIQKVTTTPLVPTNDLESSDYKDEGGANLSTSWTTNNQSYEYFEYNPSLLDGE</sequence>
<gene>
    <name evidence="1" type="ORF">WA026_018484</name>
</gene>
<keyword evidence="2" id="KW-1185">Reference proteome</keyword>
<evidence type="ECO:0000313" key="2">
    <source>
        <dbReference type="Proteomes" id="UP001431783"/>
    </source>
</evidence>
<reference evidence="1 2" key="1">
    <citation type="submission" date="2023-03" db="EMBL/GenBank/DDBJ databases">
        <title>Genome insight into feeding habits of ladybird beetles.</title>
        <authorList>
            <person name="Li H.-S."/>
            <person name="Huang Y.-H."/>
            <person name="Pang H."/>
        </authorList>
    </citation>
    <scope>NUCLEOTIDE SEQUENCE [LARGE SCALE GENOMIC DNA]</scope>
    <source>
        <strain evidence="1">SYSU_2023b</strain>
        <tissue evidence="1">Whole body</tissue>
    </source>
</reference>
<protein>
    <submittedName>
        <fullName evidence="1">Uncharacterized protein</fullName>
    </submittedName>
</protein>